<organism evidence="1 2">
    <name type="scientific">Goodea atripinnis</name>
    <dbReference type="NCBI Taxonomy" id="208336"/>
    <lineage>
        <taxon>Eukaryota</taxon>
        <taxon>Metazoa</taxon>
        <taxon>Chordata</taxon>
        <taxon>Craniata</taxon>
        <taxon>Vertebrata</taxon>
        <taxon>Euteleostomi</taxon>
        <taxon>Actinopterygii</taxon>
        <taxon>Neopterygii</taxon>
        <taxon>Teleostei</taxon>
        <taxon>Neoteleostei</taxon>
        <taxon>Acanthomorphata</taxon>
        <taxon>Ovalentaria</taxon>
        <taxon>Atherinomorphae</taxon>
        <taxon>Cyprinodontiformes</taxon>
        <taxon>Goodeidae</taxon>
        <taxon>Goodea</taxon>
    </lineage>
</organism>
<sequence length="146" mass="16083">MGLMGGRCCCCEAQVGLTLRALHSDNTRTAWVFAPALFWPDSRPVINAVPTHRCWWNWCSGNSAPLPNQVFLNMLGGSSPFLLPLHAKAAFNLTFGLEQALDLSLWDAAVSAVQKPSIDDGEIHHVEYNPVVQLLRPQLCLVKSNE</sequence>
<reference evidence="1 2" key="1">
    <citation type="submission" date="2021-06" db="EMBL/GenBank/DDBJ databases">
        <authorList>
            <person name="Palmer J.M."/>
        </authorList>
    </citation>
    <scope>NUCLEOTIDE SEQUENCE [LARGE SCALE GENOMIC DNA]</scope>
    <source>
        <strain evidence="1 2">GA_2019</strain>
        <tissue evidence="1">Muscle</tissue>
    </source>
</reference>
<dbReference type="EMBL" id="JAHRIO010001321">
    <property type="protein sequence ID" value="MEQ2158885.1"/>
    <property type="molecule type" value="Genomic_DNA"/>
</dbReference>
<proteinExistence type="predicted"/>
<evidence type="ECO:0000313" key="2">
    <source>
        <dbReference type="Proteomes" id="UP001476798"/>
    </source>
</evidence>
<dbReference type="Proteomes" id="UP001476798">
    <property type="component" value="Unassembled WGS sequence"/>
</dbReference>
<keyword evidence="2" id="KW-1185">Reference proteome</keyword>
<protein>
    <submittedName>
        <fullName evidence="1">Uncharacterized protein</fullName>
    </submittedName>
</protein>
<comment type="caution">
    <text evidence="1">The sequence shown here is derived from an EMBL/GenBank/DDBJ whole genome shotgun (WGS) entry which is preliminary data.</text>
</comment>
<accession>A0ABV0MIG4</accession>
<gene>
    <name evidence="1" type="ORF">GOODEAATRI_016806</name>
</gene>
<evidence type="ECO:0000313" key="1">
    <source>
        <dbReference type="EMBL" id="MEQ2158885.1"/>
    </source>
</evidence>
<name>A0ABV0MIG4_9TELE</name>